<dbReference type="EMBL" id="AYYN01000176">
    <property type="protein sequence ID" value="KRM70211.1"/>
    <property type="molecule type" value="Genomic_DNA"/>
</dbReference>
<dbReference type="PANTHER" id="PTHR37293">
    <property type="entry name" value="PHAGE REPLICATION PROTEIN-RELATED"/>
    <property type="match status" value="1"/>
</dbReference>
<dbReference type="InterPro" id="IPR053843">
    <property type="entry name" value="DnaD_N"/>
</dbReference>
<proteinExistence type="inferred from homology"/>
<evidence type="ECO:0000313" key="6">
    <source>
        <dbReference type="Proteomes" id="UP000051612"/>
    </source>
</evidence>
<dbReference type="InterPro" id="IPR006343">
    <property type="entry name" value="DnaB/C_C"/>
</dbReference>
<organism evidence="5 6">
    <name type="scientific">Ligilactobacillus murinus DSM 20452 = NBRC 14221</name>
    <dbReference type="NCBI Taxonomy" id="1423772"/>
    <lineage>
        <taxon>Bacteria</taxon>
        <taxon>Bacillati</taxon>
        <taxon>Bacillota</taxon>
        <taxon>Bacilli</taxon>
        <taxon>Lactobacillales</taxon>
        <taxon>Lactobacillaceae</taxon>
        <taxon>Ligilactobacillus</taxon>
    </lineage>
</organism>
<dbReference type="PATRIC" id="fig|1423772.3.peg.1848"/>
<evidence type="ECO:0000259" key="4">
    <source>
        <dbReference type="Pfam" id="PF21984"/>
    </source>
</evidence>
<evidence type="ECO:0000313" key="5">
    <source>
        <dbReference type="EMBL" id="KRM70211.1"/>
    </source>
</evidence>
<dbReference type="Pfam" id="PF07261">
    <property type="entry name" value="DnaB_2"/>
    <property type="match status" value="1"/>
</dbReference>
<dbReference type="PANTHER" id="PTHR37293:SF6">
    <property type="entry name" value="DNA REPLICATION PROTEIN DNAD"/>
    <property type="match status" value="1"/>
</dbReference>
<evidence type="ECO:0000259" key="3">
    <source>
        <dbReference type="Pfam" id="PF07261"/>
    </source>
</evidence>
<evidence type="ECO:0000256" key="2">
    <source>
        <dbReference type="SAM" id="MobiDB-lite"/>
    </source>
</evidence>
<dbReference type="Pfam" id="PF21984">
    <property type="entry name" value="DnaD_N"/>
    <property type="match status" value="1"/>
</dbReference>
<reference evidence="5 6" key="1">
    <citation type="journal article" date="2015" name="Genome Announc.">
        <title>Expanding the biotechnology potential of lactobacilli through comparative genomics of 213 strains and associated genera.</title>
        <authorList>
            <person name="Sun Z."/>
            <person name="Harris H.M."/>
            <person name="McCann A."/>
            <person name="Guo C."/>
            <person name="Argimon S."/>
            <person name="Zhang W."/>
            <person name="Yang X."/>
            <person name="Jeffery I.B."/>
            <person name="Cooney J.C."/>
            <person name="Kagawa T.F."/>
            <person name="Liu W."/>
            <person name="Song Y."/>
            <person name="Salvetti E."/>
            <person name="Wrobel A."/>
            <person name="Rasinkangas P."/>
            <person name="Parkhill J."/>
            <person name="Rea M.C."/>
            <person name="O'Sullivan O."/>
            <person name="Ritari J."/>
            <person name="Douillard F.P."/>
            <person name="Paul Ross R."/>
            <person name="Yang R."/>
            <person name="Briner A.E."/>
            <person name="Felis G.E."/>
            <person name="de Vos W.M."/>
            <person name="Barrangou R."/>
            <person name="Klaenhammer T.R."/>
            <person name="Caufield P.W."/>
            <person name="Cui Y."/>
            <person name="Zhang H."/>
            <person name="O'Toole P.W."/>
        </authorList>
    </citation>
    <scope>NUCLEOTIDE SEQUENCE [LARGE SCALE GENOMIC DNA]</scope>
    <source>
        <strain evidence="5 6">DSM 20452</strain>
    </source>
</reference>
<gene>
    <name evidence="5" type="ORF">FC48_GL001736</name>
</gene>
<dbReference type="InterPro" id="IPR034829">
    <property type="entry name" value="DnaD-like_sf"/>
</dbReference>
<feature type="domain" description="DnaB/C C-terminal" evidence="3">
    <location>
        <begin position="142"/>
        <end position="211"/>
    </location>
</feature>
<dbReference type="InterPro" id="IPR036388">
    <property type="entry name" value="WH-like_DNA-bd_sf"/>
</dbReference>
<feature type="region of interest" description="Disordered" evidence="2">
    <location>
        <begin position="215"/>
        <end position="252"/>
    </location>
</feature>
<dbReference type="NCBIfam" id="TIGR01446">
    <property type="entry name" value="DnaD_dom"/>
    <property type="match status" value="1"/>
</dbReference>
<dbReference type="Gene3D" id="1.10.10.10">
    <property type="entry name" value="Winged helix-like DNA-binding domain superfamily/Winged helix DNA-binding domain"/>
    <property type="match status" value="1"/>
</dbReference>
<protein>
    <submittedName>
        <fullName evidence="5">DNA replication protein dnaD</fullName>
    </submittedName>
</protein>
<accession>A0A0R2B3U7</accession>
<comment type="caution">
    <text evidence="5">The sequence shown here is derived from an EMBL/GenBank/DDBJ whole genome shotgun (WGS) entry which is preliminary data.</text>
</comment>
<feature type="domain" description="DnaD N-terminal" evidence="4">
    <location>
        <begin position="29"/>
        <end position="125"/>
    </location>
</feature>
<dbReference type="AlphaFoldDB" id="A0A0R2B3U7"/>
<dbReference type="Gene3D" id="1.10.10.630">
    <property type="entry name" value="DnaD domain-like"/>
    <property type="match status" value="1"/>
</dbReference>
<dbReference type="Proteomes" id="UP000051612">
    <property type="component" value="Unassembled WGS sequence"/>
</dbReference>
<sequence length="252" mass="29255">MLCPVFYLKRKIKMDKILRKYLAAGQMTVSNLLLNNYRQLGLDEAEFILMLQLMSRTQQGNAIDLTEISQSMQLDTSKLGNLLRNLIEKKFLRLTTATDVAGRKYDKYDFTLLYEKLFALEQNEVTAELTQNKTTSKQEVYKNIEVEFGRLLTPMELQTIDSWLNTENYSPELIVLALREAVLNQVYSLKYIDKILLSWEKQNIKTSADVQRLRQQRRQEMAKKAQPTAPKQNKAKPSIPMYDWSGGIDDAK</sequence>
<name>A0A0R2B3U7_9LACO</name>
<evidence type="ECO:0000256" key="1">
    <source>
        <dbReference type="ARBA" id="ARBA00093462"/>
    </source>
</evidence>
<dbReference type="InterPro" id="IPR053162">
    <property type="entry name" value="DnaD"/>
</dbReference>
<dbReference type="SUPFAM" id="SSF158499">
    <property type="entry name" value="DnaD domain-like"/>
    <property type="match status" value="1"/>
</dbReference>
<comment type="similarity">
    <text evidence="1">Belongs to the DnaB/DnaD family.</text>
</comment>